<evidence type="ECO:0000313" key="2">
    <source>
        <dbReference type="EMBL" id="SFQ52538.1"/>
    </source>
</evidence>
<sequence length="163" mass="16942">MQPTSTSGVSPASSNCRSGSSPITVWCSSTWLSTLPSAYHAPGSTAACSTASLIAIPRLPVDRGFSARIARPAVVRSDGLGYTCAPKVSIISLRYGFWSYDARTRQTSQDNPNVAHANVGALPHCPAPVSVVSRVTPSAALQNACGAAVFSLCEPTGLTPSYW</sequence>
<protein>
    <submittedName>
        <fullName evidence="2">Uncharacterized protein</fullName>
    </submittedName>
</protein>
<name>A0A1I5Z7X1_9PSEU</name>
<evidence type="ECO:0000313" key="3">
    <source>
        <dbReference type="Proteomes" id="UP000199137"/>
    </source>
</evidence>
<dbReference type="EMBL" id="FOWC01000014">
    <property type="protein sequence ID" value="SFQ52538.1"/>
    <property type="molecule type" value="Genomic_DNA"/>
</dbReference>
<reference evidence="2 3" key="1">
    <citation type="submission" date="2016-10" db="EMBL/GenBank/DDBJ databases">
        <authorList>
            <person name="de Groot N.N."/>
        </authorList>
    </citation>
    <scope>NUCLEOTIDE SEQUENCE [LARGE SCALE GENOMIC DNA]</scope>
    <source>
        <strain evidence="2 3">DSM 44637</strain>
    </source>
</reference>
<proteinExistence type="predicted"/>
<organism evidence="2 3">
    <name type="scientific">Amycolatopsis rubida</name>
    <dbReference type="NCBI Taxonomy" id="112413"/>
    <lineage>
        <taxon>Bacteria</taxon>
        <taxon>Bacillati</taxon>
        <taxon>Actinomycetota</taxon>
        <taxon>Actinomycetes</taxon>
        <taxon>Pseudonocardiales</taxon>
        <taxon>Pseudonocardiaceae</taxon>
        <taxon>Amycolatopsis</taxon>
    </lineage>
</organism>
<dbReference type="Proteomes" id="UP000199137">
    <property type="component" value="Unassembled WGS sequence"/>
</dbReference>
<gene>
    <name evidence="2" type="ORF">SAMN05421854_11460</name>
</gene>
<feature type="region of interest" description="Disordered" evidence="1">
    <location>
        <begin position="1"/>
        <end position="21"/>
    </location>
</feature>
<evidence type="ECO:0000256" key="1">
    <source>
        <dbReference type="SAM" id="MobiDB-lite"/>
    </source>
</evidence>
<dbReference type="AlphaFoldDB" id="A0A1I5Z7X1"/>
<accession>A0A1I5Z7X1</accession>